<feature type="transmembrane region" description="Helical" evidence="8">
    <location>
        <begin position="42"/>
        <end position="61"/>
    </location>
</feature>
<evidence type="ECO:0000256" key="7">
    <source>
        <dbReference type="ARBA" id="ARBA00023136"/>
    </source>
</evidence>
<dbReference type="CDD" id="cd06579">
    <property type="entry name" value="TM_PBP1_transp_AraH_like"/>
    <property type="match status" value="1"/>
</dbReference>
<evidence type="ECO:0000313" key="9">
    <source>
        <dbReference type="EMBL" id="MCS3921241.1"/>
    </source>
</evidence>
<evidence type="ECO:0000256" key="6">
    <source>
        <dbReference type="ARBA" id="ARBA00022989"/>
    </source>
</evidence>
<evidence type="ECO:0000256" key="1">
    <source>
        <dbReference type="ARBA" id="ARBA00004651"/>
    </source>
</evidence>
<protein>
    <submittedName>
        <fullName evidence="9">Ribose/xylose/arabinose/galactoside ABC-type transport system permease subunit</fullName>
    </submittedName>
</protein>
<dbReference type="PANTHER" id="PTHR32196:SF21">
    <property type="entry name" value="ABC TRANSPORTER PERMEASE PROTEIN YPHD-RELATED"/>
    <property type="match status" value="1"/>
</dbReference>
<evidence type="ECO:0000313" key="10">
    <source>
        <dbReference type="Proteomes" id="UP001204798"/>
    </source>
</evidence>
<evidence type="ECO:0000256" key="8">
    <source>
        <dbReference type="SAM" id="Phobius"/>
    </source>
</evidence>
<dbReference type="InterPro" id="IPR001851">
    <property type="entry name" value="ABC_transp_permease"/>
</dbReference>
<proteinExistence type="predicted"/>
<keyword evidence="6 8" id="KW-1133">Transmembrane helix</keyword>
<comment type="subcellular location">
    <subcellularLocation>
        <location evidence="1">Cell membrane</location>
        <topology evidence="1">Multi-pass membrane protein</topology>
    </subcellularLocation>
</comment>
<keyword evidence="10" id="KW-1185">Reference proteome</keyword>
<evidence type="ECO:0000256" key="4">
    <source>
        <dbReference type="ARBA" id="ARBA00022519"/>
    </source>
</evidence>
<keyword evidence="2" id="KW-0813">Transport</keyword>
<keyword evidence="7 8" id="KW-0472">Membrane</keyword>
<feature type="transmembrane region" description="Helical" evidence="8">
    <location>
        <begin position="164"/>
        <end position="185"/>
    </location>
</feature>
<evidence type="ECO:0000256" key="3">
    <source>
        <dbReference type="ARBA" id="ARBA00022475"/>
    </source>
</evidence>
<name>A0ABT2ETE8_9BACT</name>
<dbReference type="PANTHER" id="PTHR32196">
    <property type="entry name" value="ABC TRANSPORTER PERMEASE PROTEIN YPHD-RELATED-RELATED"/>
    <property type="match status" value="1"/>
</dbReference>
<keyword evidence="4" id="KW-0997">Cell inner membrane</keyword>
<dbReference type="RefSeq" id="WP_259102228.1">
    <property type="nucleotide sequence ID" value="NZ_CP130454.1"/>
</dbReference>
<keyword evidence="3" id="KW-1003">Cell membrane</keyword>
<feature type="transmembrane region" description="Helical" evidence="8">
    <location>
        <begin position="206"/>
        <end position="229"/>
    </location>
</feature>
<reference evidence="9 10" key="1">
    <citation type="submission" date="2022-08" db="EMBL/GenBank/DDBJ databases">
        <title>Bacterial and archaeal communities from various locations to study Microbial Dark Matter (Phase II).</title>
        <authorList>
            <person name="Stepanauskas R."/>
        </authorList>
    </citation>
    <scope>NUCLEOTIDE SEQUENCE [LARGE SCALE GENOMIC DNA]</scope>
    <source>
        <strain evidence="9 10">PD1</strain>
    </source>
</reference>
<evidence type="ECO:0000256" key="5">
    <source>
        <dbReference type="ARBA" id="ARBA00022692"/>
    </source>
</evidence>
<gene>
    <name evidence="9" type="ORF">M2350_003687</name>
</gene>
<dbReference type="EMBL" id="JANUCP010000011">
    <property type="protein sequence ID" value="MCS3921241.1"/>
    <property type="molecule type" value="Genomic_DNA"/>
</dbReference>
<evidence type="ECO:0000256" key="2">
    <source>
        <dbReference type="ARBA" id="ARBA00022448"/>
    </source>
</evidence>
<accession>A0ABT2ETE8</accession>
<comment type="caution">
    <text evidence="9">The sequence shown here is derived from an EMBL/GenBank/DDBJ whole genome shotgun (WGS) entry which is preliminary data.</text>
</comment>
<feature type="transmembrane region" description="Helical" evidence="8">
    <location>
        <begin position="119"/>
        <end position="144"/>
    </location>
</feature>
<keyword evidence="5 8" id="KW-0812">Transmembrane</keyword>
<feature type="transmembrane region" description="Helical" evidence="8">
    <location>
        <begin position="68"/>
        <end position="85"/>
    </location>
</feature>
<feature type="transmembrane region" description="Helical" evidence="8">
    <location>
        <begin position="291"/>
        <end position="308"/>
    </location>
</feature>
<feature type="transmembrane region" description="Helical" evidence="8">
    <location>
        <begin position="91"/>
        <end position="112"/>
    </location>
</feature>
<organism evidence="9 10">
    <name type="scientific">Candidatus Fervidibacter sacchari</name>
    <dbReference type="NCBI Taxonomy" id="1448929"/>
    <lineage>
        <taxon>Bacteria</taxon>
        <taxon>Candidatus Fervidibacterota</taxon>
        <taxon>Candidatus Fervidibacter</taxon>
    </lineage>
</organism>
<sequence>MRWQKLWQAEWAAPLIALVALSTALSLYDPNFRKLENLSNIGFQTAVIVTLAAGQTLVIIAGGIDLSVGSVLALVGVVTALLLAAEKPISLAVASGLLVGAGCGVINGFLVTKGRIPPFIATLGMMGVARGLALVLSKAQNVFIPQEPRFEPFLELGTGRLLGIPIPFLIAAVVAALTELLLSFTRFGRYVYAVGGNREAARLSGIPVHSVLMLVFILCGLTTAIGGIVETARLSVGQPTGGQLYELHAIAAAVIGGASLAGGRGSVLGTVLGALLMAVIRNGSDLLNIPYEWQQVILGALVVLAVLFDQWRRRVA</sequence>
<dbReference type="Pfam" id="PF02653">
    <property type="entry name" value="BPD_transp_2"/>
    <property type="match status" value="1"/>
</dbReference>
<dbReference type="Proteomes" id="UP001204798">
    <property type="component" value="Unassembled WGS sequence"/>
</dbReference>